<dbReference type="STRING" id="745368.SAMN02745178_01427"/>
<keyword evidence="2" id="KW-0732">Signal</keyword>
<dbReference type="GeneID" id="93337894"/>
<evidence type="ECO:0000313" key="4">
    <source>
        <dbReference type="Proteomes" id="UP000190286"/>
    </source>
</evidence>
<dbReference type="PROSITE" id="PS51257">
    <property type="entry name" value="PROKAR_LIPOPROTEIN"/>
    <property type="match status" value="1"/>
</dbReference>
<evidence type="ECO:0000256" key="1">
    <source>
        <dbReference type="SAM" id="Phobius"/>
    </source>
</evidence>
<keyword evidence="1" id="KW-0812">Transmembrane</keyword>
<name>A0A1T4X6P4_9FIRM</name>
<protein>
    <recommendedName>
        <fullName evidence="5">LPXTG-motif cell wall anchor domain-containing protein</fullName>
    </recommendedName>
</protein>
<gene>
    <name evidence="3" type="ORF">SAMN02745178_01427</name>
</gene>
<evidence type="ECO:0000313" key="3">
    <source>
        <dbReference type="EMBL" id="SKA84541.1"/>
    </source>
</evidence>
<feature type="signal peptide" evidence="2">
    <location>
        <begin position="1"/>
        <end position="26"/>
    </location>
</feature>
<organism evidence="3 4">
    <name type="scientific">Gemmiger formicilis</name>
    <dbReference type="NCBI Taxonomy" id="745368"/>
    <lineage>
        <taxon>Bacteria</taxon>
        <taxon>Bacillati</taxon>
        <taxon>Bacillota</taxon>
        <taxon>Clostridia</taxon>
        <taxon>Eubacteriales</taxon>
        <taxon>Gemmiger</taxon>
    </lineage>
</organism>
<dbReference type="AlphaFoldDB" id="A0A1T4X6P4"/>
<keyword evidence="1" id="KW-0472">Membrane</keyword>
<feature type="chain" id="PRO_5012617266" description="LPXTG-motif cell wall anchor domain-containing protein" evidence="2">
    <location>
        <begin position="27"/>
        <end position="230"/>
    </location>
</feature>
<accession>A0A1T4X6P4</accession>
<proteinExistence type="predicted"/>
<evidence type="ECO:0000256" key="2">
    <source>
        <dbReference type="SAM" id="SignalP"/>
    </source>
</evidence>
<keyword evidence="4" id="KW-1185">Reference proteome</keyword>
<dbReference type="RefSeq" id="WP_078784363.1">
    <property type="nucleotide sequence ID" value="NZ_FUYF01000006.1"/>
</dbReference>
<evidence type="ECO:0008006" key="5">
    <source>
        <dbReference type="Google" id="ProtNLM"/>
    </source>
</evidence>
<dbReference type="EMBL" id="FUYF01000006">
    <property type="protein sequence ID" value="SKA84541.1"/>
    <property type="molecule type" value="Genomic_DNA"/>
</dbReference>
<reference evidence="3 4" key="1">
    <citation type="submission" date="2017-02" db="EMBL/GenBank/DDBJ databases">
        <authorList>
            <person name="Peterson S.W."/>
        </authorList>
    </citation>
    <scope>NUCLEOTIDE SEQUENCE [LARGE SCALE GENOMIC DNA]</scope>
    <source>
        <strain evidence="3 4">ATCC 27749</strain>
    </source>
</reference>
<sequence length="230" mass="23191">MNNFKKFAAVLLGVVMACVFATSAFAADFNKPNNAKRAREEILSFAASYGVTTIDNTVNKLTADQLNVIYANMDSLKAVAANAVNTIKGTTDANVALKAANDAVASMNSMLSAVGIVISNPALDTSDSSQFVVSADVTVNGTTDSGAIARPLSTTTTDNNTSASDAVSNAAQNSAAASSVKTVSSAANPITASSGAVIKATGDNTAVVFAVAALAVVGMLGMAVRKERAL</sequence>
<keyword evidence="1" id="KW-1133">Transmembrane helix</keyword>
<feature type="transmembrane region" description="Helical" evidence="1">
    <location>
        <begin position="206"/>
        <end position="224"/>
    </location>
</feature>
<dbReference type="Proteomes" id="UP000190286">
    <property type="component" value="Unassembled WGS sequence"/>
</dbReference>